<dbReference type="PANTHER" id="PTHR46193">
    <property type="entry name" value="6-PHOSPHOGLUCONATE PHOSPHATASE"/>
    <property type="match status" value="1"/>
</dbReference>
<evidence type="ECO:0000256" key="1">
    <source>
        <dbReference type="ARBA" id="ARBA00001946"/>
    </source>
</evidence>
<keyword evidence="3" id="KW-0479">Metal-binding</keyword>
<dbReference type="InterPro" id="IPR023198">
    <property type="entry name" value="PGP-like_dom2"/>
</dbReference>
<comment type="cofactor">
    <cofactor evidence="1">
        <name>Mg(2+)</name>
        <dbReference type="ChEBI" id="CHEBI:18420"/>
    </cofactor>
</comment>
<dbReference type="PRINTS" id="PR00413">
    <property type="entry name" value="HADHALOGNASE"/>
</dbReference>
<dbReference type="SFLD" id="SFLDG01129">
    <property type="entry name" value="C1.5:_HAD__Beta-PGM__Phosphata"/>
    <property type="match status" value="1"/>
</dbReference>
<gene>
    <name evidence="5" type="ORF">ENR64_05510</name>
</gene>
<comment type="caution">
    <text evidence="5">The sequence shown here is derived from an EMBL/GenBank/DDBJ whole genome shotgun (WGS) entry which is preliminary data.</text>
</comment>
<evidence type="ECO:0000256" key="3">
    <source>
        <dbReference type="ARBA" id="ARBA00022723"/>
    </source>
</evidence>
<dbReference type="InterPro" id="IPR051600">
    <property type="entry name" value="Beta-PGM-like"/>
</dbReference>
<sequence>MTLKAVLFDFNGVIINDEPLHERLIEQLLIEENLRPKSGEFRKYCLGRSDRACLTELFSLRGRFLADAALDTLVARKAVAYLRELEAIDPLPIYPGVPDILFHLRAAQLPMAIVSGALRSEIETVLQRSQLHENFSVIVSGDMQLSSKPEPDGYLKAIELLNEKNTGLNLKPYECLAIEDTFAGIEAAKRAGIAVVGVANSYPFHMLQRRANWTVDYLIDLEIDRIQKILTQKGQVLKAS</sequence>
<name>A0A7C3KED7_9CYAN</name>
<dbReference type="EMBL" id="DSRU01000062">
    <property type="protein sequence ID" value="HFM97222.1"/>
    <property type="molecule type" value="Genomic_DNA"/>
</dbReference>
<organism evidence="5">
    <name type="scientific">Oscillatoriales cyanobacterium SpSt-418</name>
    <dbReference type="NCBI Taxonomy" id="2282169"/>
    <lineage>
        <taxon>Bacteria</taxon>
        <taxon>Bacillati</taxon>
        <taxon>Cyanobacteriota</taxon>
        <taxon>Cyanophyceae</taxon>
        <taxon>Oscillatoriophycideae</taxon>
        <taxon>Oscillatoriales</taxon>
    </lineage>
</organism>
<dbReference type="GO" id="GO:0003824">
    <property type="term" value="F:catalytic activity"/>
    <property type="evidence" value="ECO:0007669"/>
    <property type="project" value="UniProtKB-ARBA"/>
</dbReference>
<dbReference type="Gene3D" id="3.40.50.1000">
    <property type="entry name" value="HAD superfamily/HAD-like"/>
    <property type="match status" value="1"/>
</dbReference>
<dbReference type="NCBIfam" id="TIGR01509">
    <property type="entry name" value="HAD-SF-IA-v3"/>
    <property type="match status" value="1"/>
</dbReference>
<evidence type="ECO:0000313" key="5">
    <source>
        <dbReference type="EMBL" id="HFM97222.1"/>
    </source>
</evidence>
<dbReference type="InterPro" id="IPR036412">
    <property type="entry name" value="HAD-like_sf"/>
</dbReference>
<dbReference type="Pfam" id="PF00702">
    <property type="entry name" value="Hydrolase"/>
    <property type="match status" value="1"/>
</dbReference>
<dbReference type="CDD" id="cd07505">
    <property type="entry name" value="HAD_BPGM-like"/>
    <property type="match status" value="1"/>
</dbReference>
<dbReference type="InterPro" id="IPR023214">
    <property type="entry name" value="HAD_sf"/>
</dbReference>
<evidence type="ECO:0000256" key="2">
    <source>
        <dbReference type="ARBA" id="ARBA00006171"/>
    </source>
</evidence>
<protein>
    <submittedName>
        <fullName evidence="5">HAD family phosphatase</fullName>
    </submittedName>
</protein>
<accession>A0A7C3KED7</accession>
<dbReference type="SFLD" id="SFLDS00003">
    <property type="entry name" value="Haloacid_Dehalogenase"/>
    <property type="match status" value="1"/>
</dbReference>
<evidence type="ECO:0000256" key="4">
    <source>
        <dbReference type="ARBA" id="ARBA00022842"/>
    </source>
</evidence>
<dbReference type="GO" id="GO:0046872">
    <property type="term" value="F:metal ion binding"/>
    <property type="evidence" value="ECO:0007669"/>
    <property type="project" value="UniProtKB-KW"/>
</dbReference>
<dbReference type="SUPFAM" id="SSF56784">
    <property type="entry name" value="HAD-like"/>
    <property type="match status" value="1"/>
</dbReference>
<keyword evidence="4" id="KW-0460">Magnesium</keyword>
<reference evidence="5" key="1">
    <citation type="journal article" date="2020" name="mSystems">
        <title>Genome- and Community-Level Interaction Insights into Carbon Utilization and Element Cycling Functions of Hydrothermarchaeota in Hydrothermal Sediment.</title>
        <authorList>
            <person name="Zhou Z."/>
            <person name="Liu Y."/>
            <person name="Xu W."/>
            <person name="Pan J."/>
            <person name="Luo Z.H."/>
            <person name="Li M."/>
        </authorList>
    </citation>
    <scope>NUCLEOTIDE SEQUENCE [LARGE SCALE GENOMIC DNA]</scope>
    <source>
        <strain evidence="5">SpSt-418</strain>
    </source>
</reference>
<dbReference type="InterPro" id="IPR006439">
    <property type="entry name" value="HAD-SF_hydro_IA"/>
</dbReference>
<comment type="similarity">
    <text evidence="2">Belongs to the HAD-like hydrolase superfamily. CbbY/CbbZ/Gph/YieH family.</text>
</comment>
<dbReference type="PANTHER" id="PTHR46193:SF21">
    <property type="entry name" value="SLL1138 PROTEIN"/>
    <property type="match status" value="1"/>
</dbReference>
<proteinExistence type="inferred from homology"/>
<dbReference type="AlphaFoldDB" id="A0A7C3KED7"/>
<dbReference type="Gene3D" id="1.10.150.240">
    <property type="entry name" value="Putative phosphatase, domain 2"/>
    <property type="match status" value="1"/>
</dbReference>